<dbReference type="RefSeq" id="WP_221024907.1">
    <property type="nucleotide sequence ID" value="NZ_JAIEZQ010000002.1"/>
</dbReference>
<evidence type="ECO:0000259" key="3">
    <source>
        <dbReference type="PROSITE" id="PS51186"/>
    </source>
</evidence>
<dbReference type="InterPro" id="IPR000182">
    <property type="entry name" value="GNAT_dom"/>
</dbReference>
<dbReference type="CDD" id="cd04301">
    <property type="entry name" value="NAT_SF"/>
    <property type="match status" value="1"/>
</dbReference>
<accession>A0ABS7RKW8</accession>
<comment type="caution">
    <text evidence="4">The sequence shown here is derived from an EMBL/GenBank/DDBJ whole genome shotgun (WGS) entry which is preliminary data.</text>
</comment>
<dbReference type="PANTHER" id="PTHR43877:SF2">
    <property type="entry name" value="AMINOALKYLPHOSPHONATE N-ACETYLTRANSFERASE-RELATED"/>
    <property type="match status" value="1"/>
</dbReference>
<evidence type="ECO:0000313" key="4">
    <source>
        <dbReference type="EMBL" id="MBY9075114.1"/>
    </source>
</evidence>
<dbReference type="Proteomes" id="UP000754710">
    <property type="component" value="Unassembled WGS sequence"/>
</dbReference>
<dbReference type="Pfam" id="PF00583">
    <property type="entry name" value="Acetyltransf_1"/>
    <property type="match status" value="1"/>
</dbReference>
<dbReference type="PROSITE" id="PS51186">
    <property type="entry name" value="GNAT"/>
    <property type="match status" value="1"/>
</dbReference>
<keyword evidence="1" id="KW-0808">Transferase</keyword>
<evidence type="ECO:0000313" key="5">
    <source>
        <dbReference type="Proteomes" id="UP000754710"/>
    </source>
</evidence>
<proteinExistence type="predicted"/>
<dbReference type="InterPro" id="IPR050832">
    <property type="entry name" value="Bact_Acetyltransf"/>
</dbReference>
<organism evidence="4 5">
    <name type="scientific">Nocardioides jiangsuensis</name>
    <dbReference type="NCBI Taxonomy" id="2866161"/>
    <lineage>
        <taxon>Bacteria</taxon>
        <taxon>Bacillati</taxon>
        <taxon>Actinomycetota</taxon>
        <taxon>Actinomycetes</taxon>
        <taxon>Propionibacteriales</taxon>
        <taxon>Nocardioidaceae</taxon>
        <taxon>Nocardioides</taxon>
    </lineage>
</organism>
<protein>
    <submittedName>
        <fullName evidence="4">GNAT family N-acetyltransferase</fullName>
    </submittedName>
</protein>
<dbReference type="InterPro" id="IPR016181">
    <property type="entry name" value="Acyl_CoA_acyltransferase"/>
</dbReference>
<dbReference type="PANTHER" id="PTHR43877">
    <property type="entry name" value="AMINOALKYLPHOSPHONATE N-ACETYLTRANSFERASE-RELATED-RELATED"/>
    <property type="match status" value="1"/>
</dbReference>
<dbReference type="Gene3D" id="3.40.630.30">
    <property type="match status" value="1"/>
</dbReference>
<sequence>MEVRRVAFTHQDAQKLVAEVQAEYTLRYGGPDETPLDPTMFDAPAGAFFVGYLAGLPVAMGGWRMRPDVTAFGRTVAAEIKRMYVAPPARRAGLARRMLDHLEATARNAGADLMVLETGIEQPEAIALYESSGYAPVPGFGHYAWSPKSRYYGRPL</sequence>
<dbReference type="EMBL" id="JAIEZQ010000002">
    <property type="protein sequence ID" value="MBY9075114.1"/>
    <property type="molecule type" value="Genomic_DNA"/>
</dbReference>
<keyword evidence="5" id="KW-1185">Reference proteome</keyword>
<reference evidence="4 5" key="1">
    <citation type="submission" date="2021-08" db="EMBL/GenBank/DDBJ databases">
        <title>Nocardioides bacterium WL0053 sp. nov., isolated from the sediment.</title>
        <authorList>
            <person name="Wang L."/>
            <person name="Zhang D."/>
            <person name="Zhang A."/>
        </authorList>
    </citation>
    <scope>NUCLEOTIDE SEQUENCE [LARGE SCALE GENOMIC DNA]</scope>
    <source>
        <strain evidence="4 5">WL0053</strain>
    </source>
</reference>
<gene>
    <name evidence="4" type="ORF">K1X13_09810</name>
</gene>
<keyword evidence="2" id="KW-0012">Acyltransferase</keyword>
<dbReference type="SUPFAM" id="SSF55729">
    <property type="entry name" value="Acyl-CoA N-acyltransferases (Nat)"/>
    <property type="match status" value="1"/>
</dbReference>
<feature type="domain" description="N-acetyltransferase" evidence="3">
    <location>
        <begin position="1"/>
        <end position="156"/>
    </location>
</feature>
<evidence type="ECO:0000256" key="2">
    <source>
        <dbReference type="ARBA" id="ARBA00023315"/>
    </source>
</evidence>
<name>A0ABS7RKW8_9ACTN</name>
<evidence type="ECO:0000256" key="1">
    <source>
        <dbReference type="ARBA" id="ARBA00022679"/>
    </source>
</evidence>